<evidence type="ECO:0000313" key="2">
    <source>
        <dbReference type="Proteomes" id="UP000013042"/>
    </source>
</evidence>
<name>N6YTN6_THASP</name>
<reference evidence="1 2" key="1">
    <citation type="submission" date="2012-09" db="EMBL/GenBank/DDBJ databases">
        <title>Draft Genome Sequences of 6 Strains from Genus Thauera.</title>
        <authorList>
            <person name="Liu B."/>
            <person name="Shapleigh J.P."/>
            <person name="Frostegard A.H."/>
        </authorList>
    </citation>
    <scope>NUCLEOTIDE SEQUENCE [LARGE SCALE GENOMIC DNA]</scope>
    <source>
        <strain evidence="1 2">S2</strain>
    </source>
</reference>
<evidence type="ECO:0000313" key="1">
    <source>
        <dbReference type="EMBL" id="ENO85538.1"/>
    </source>
</evidence>
<proteinExistence type="predicted"/>
<sequence>MDDQELDAEARRYMRDHRISYGEALEWVAQDLDARRASSVAKSGRGDVLREEDAALHEQAVAYAHENGIRYVNALREVMAKKGVDLLLRHVQSTAPTGSDVVVDARARSFALQNRVSYAEALDCVTGTAFACFAESDLATSGGSAAGMLAGQKIDIFKAGTHVSMEGERITFSQADIEAIAAGYDPIQREAPLTIGHPEDNKPAYGWVRRLHAAPGGRLQMEAHQVDASFAEMVSEGRFKKRSASFYPPNAHGNPTPGRWYLRHVAFLGAQQPALAGLPDLQFMRV</sequence>
<protein>
    <submittedName>
        <fullName evidence="1">Uncharacterized protein</fullName>
    </submittedName>
</protein>
<organism evidence="1 2">
    <name type="scientific">Thauera aminoaromatica S2</name>
    <dbReference type="NCBI Taxonomy" id="1234381"/>
    <lineage>
        <taxon>Bacteria</taxon>
        <taxon>Pseudomonadati</taxon>
        <taxon>Pseudomonadota</taxon>
        <taxon>Betaproteobacteria</taxon>
        <taxon>Rhodocyclales</taxon>
        <taxon>Zoogloeaceae</taxon>
        <taxon>Thauera</taxon>
    </lineage>
</organism>
<dbReference type="EMBL" id="AMXD01000052">
    <property type="protein sequence ID" value="ENO85538.1"/>
    <property type="molecule type" value="Genomic_DNA"/>
</dbReference>
<dbReference type="Proteomes" id="UP000013042">
    <property type="component" value="Unassembled WGS sequence"/>
</dbReference>
<gene>
    <name evidence="1" type="ORF">C665_10017</name>
</gene>
<comment type="caution">
    <text evidence="1">The sequence shown here is derived from an EMBL/GenBank/DDBJ whole genome shotgun (WGS) entry which is preliminary data.</text>
</comment>
<accession>N6YTN6</accession>
<dbReference type="AlphaFoldDB" id="N6YTN6"/>